<dbReference type="EMBL" id="CP060131">
    <property type="protein sequence ID" value="QNG50479.1"/>
    <property type="molecule type" value="Genomic_DNA"/>
</dbReference>
<dbReference type="Proteomes" id="UP000515728">
    <property type="component" value="Chromosome"/>
</dbReference>
<accession>A0A7G7MCG8</accession>
<proteinExistence type="predicted"/>
<reference evidence="1 2" key="1">
    <citation type="submission" date="2020-08" db="EMBL/GenBank/DDBJ databases">
        <authorList>
            <person name="Mo P."/>
        </authorList>
    </citation>
    <scope>NUCLEOTIDE SEQUENCE [LARGE SCALE GENOMIC DNA]</scope>
    <source>
        <strain evidence="1 2">CGMCC 4.1532</strain>
    </source>
</reference>
<protein>
    <submittedName>
        <fullName evidence="1">Uncharacterized protein</fullName>
    </submittedName>
</protein>
<dbReference type="AlphaFoldDB" id="A0A7G7MCG8"/>
<evidence type="ECO:0000313" key="2">
    <source>
        <dbReference type="Proteomes" id="UP000515728"/>
    </source>
</evidence>
<sequence>MTGPLFLTLTRLDHPRHHRDYNAWHQLDHLPENRVLPGVSWGDRWVRDAACADASVVPDPQHREHQYAVAYGFRDPTAVAAWTELNQRAVWWGRRPELGWTHRAPIGFFDPIKGYAAPRVLVAPEALPHRPHRGVHLTLSRLTEPGSAAAVDLLADLDRVRFPAALDVPGVAGGWSYRFTAGAHGMGDGAADDSDRAGVLLRLLYIDDEVIATTRTLRDRVPSWTDEAPAGETVQFSSPMVTISPWEWDWFDGEPARG</sequence>
<dbReference type="RefSeq" id="WP_185717241.1">
    <property type="nucleotide sequence ID" value="NZ_BAAAWI010000001.1"/>
</dbReference>
<gene>
    <name evidence="1" type="ORF">H6H00_19850</name>
</gene>
<evidence type="ECO:0000313" key="1">
    <source>
        <dbReference type="EMBL" id="QNG50479.1"/>
    </source>
</evidence>
<keyword evidence="2" id="KW-1185">Reference proteome</keyword>
<dbReference type="KEGG" id="ppel:H6H00_19850"/>
<name>A0A7G7MCG8_9PSEU</name>
<organism evidence="1 2">
    <name type="scientific">Pseudonocardia petroleophila</name>
    <dbReference type="NCBI Taxonomy" id="37331"/>
    <lineage>
        <taxon>Bacteria</taxon>
        <taxon>Bacillati</taxon>
        <taxon>Actinomycetota</taxon>
        <taxon>Actinomycetes</taxon>
        <taxon>Pseudonocardiales</taxon>
        <taxon>Pseudonocardiaceae</taxon>
        <taxon>Pseudonocardia</taxon>
    </lineage>
</organism>